<reference evidence="3" key="1">
    <citation type="journal article" date="2014" name="Int. J. Syst. Evol. Microbiol.">
        <title>Complete genome sequence of Corynebacterium casei LMG S-19264T (=DSM 44701T), isolated from a smear-ripened cheese.</title>
        <authorList>
            <consortium name="US DOE Joint Genome Institute (JGI-PGF)"/>
            <person name="Walter F."/>
            <person name="Albersmeier A."/>
            <person name="Kalinowski J."/>
            <person name="Ruckert C."/>
        </authorList>
    </citation>
    <scope>NUCLEOTIDE SEQUENCE</scope>
    <source>
        <strain evidence="3">CGMCC 1.15178</strain>
    </source>
</reference>
<keyword evidence="4" id="KW-1185">Reference proteome</keyword>
<comment type="caution">
    <text evidence="3">The sequence shown here is derived from an EMBL/GenBank/DDBJ whole genome shotgun (WGS) entry which is preliminary data.</text>
</comment>
<dbReference type="Pfam" id="PF12215">
    <property type="entry name" value="Glyco_hydr_116N"/>
    <property type="match status" value="1"/>
</dbReference>
<dbReference type="PANTHER" id="PTHR12654:SF0">
    <property type="entry name" value="NON-LYSOSOMAL GLUCOSYLCERAMIDASE"/>
    <property type="match status" value="1"/>
</dbReference>
<dbReference type="EMBL" id="BMHP01000003">
    <property type="protein sequence ID" value="GGD84999.1"/>
    <property type="molecule type" value="Genomic_DNA"/>
</dbReference>
<dbReference type="PANTHER" id="PTHR12654">
    <property type="entry name" value="BILE ACID BETA-GLUCOSIDASE-RELATED"/>
    <property type="match status" value="1"/>
</dbReference>
<evidence type="ECO:0000313" key="3">
    <source>
        <dbReference type="EMBL" id="GGD84999.1"/>
    </source>
</evidence>
<dbReference type="InterPro" id="IPR006775">
    <property type="entry name" value="GH116_catalytic"/>
</dbReference>
<dbReference type="InterPro" id="IPR012341">
    <property type="entry name" value="6hp_glycosidase-like_sf"/>
</dbReference>
<feature type="domain" description="Glycosyl-hydrolase family 116 catalytic region" evidence="1">
    <location>
        <begin position="442"/>
        <end position="748"/>
    </location>
</feature>
<name>A0A916ZC49_9BACL</name>
<reference evidence="3" key="2">
    <citation type="submission" date="2020-09" db="EMBL/GenBank/DDBJ databases">
        <authorList>
            <person name="Sun Q."/>
            <person name="Zhou Y."/>
        </authorList>
    </citation>
    <scope>NUCLEOTIDE SEQUENCE</scope>
    <source>
        <strain evidence="3">CGMCC 1.15178</strain>
    </source>
</reference>
<feature type="domain" description="Glycosyl-hydrolase family 116 N-terminal" evidence="2">
    <location>
        <begin position="19"/>
        <end position="321"/>
    </location>
</feature>
<dbReference type="SUPFAM" id="SSF48208">
    <property type="entry name" value="Six-hairpin glycosidases"/>
    <property type="match status" value="1"/>
</dbReference>
<dbReference type="GO" id="GO:0005975">
    <property type="term" value="P:carbohydrate metabolic process"/>
    <property type="evidence" value="ECO:0007669"/>
    <property type="project" value="InterPro"/>
</dbReference>
<dbReference type="InterPro" id="IPR052566">
    <property type="entry name" value="Non-lysos_glucosylceramidase"/>
</dbReference>
<dbReference type="InterPro" id="IPR024462">
    <property type="entry name" value="GH116_N"/>
</dbReference>
<dbReference type="InterPro" id="IPR008928">
    <property type="entry name" value="6-hairpin_glycosidase_sf"/>
</dbReference>
<accession>A0A916ZC49</accession>
<gene>
    <name evidence="3" type="ORF">GCM10010911_49240</name>
</gene>
<organism evidence="3 4">
    <name type="scientific">Paenibacillus nasutitermitis</name>
    <dbReference type="NCBI Taxonomy" id="1652958"/>
    <lineage>
        <taxon>Bacteria</taxon>
        <taxon>Bacillati</taxon>
        <taxon>Bacillota</taxon>
        <taxon>Bacilli</taxon>
        <taxon>Bacillales</taxon>
        <taxon>Paenibacillaceae</taxon>
        <taxon>Paenibacillus</taxon>
    </lineage>
</organism>
<proteinExistence type="predicted"/>
<dbReference type="Pfam" id="PF04685">
    <property type="entry name" value="DUF608"/>
    <property type="match status" value="1"/>
</dbReference>
<sequence>MKTFNGVYTDGRQDRIVYPLGGIGAGMIGLEGTGALSHVSLRGKPELQHLPLLFSTMTVLGENPEARILEGPVPSWKVFDTRSGPNGGAAGGQNGRHYGLPRMKECSFTSRFPFGDIQLKDETLPVSVSLTGWSPFIPSDTDHSSLPVAGLEYTFRNESEQQVDLVYAFHAYNFMSLGSGGAGVRQTEGGFVLSQSPVEDQPWSGGAFSAVTDRPGTTVHTKWFQGPIWFDALTMLWKTIEKGGSLPYSEPEASGGRTGPGGSLYVPLQLQPGEEKRICLRLCWHVPVTDQRHGAASPEVEGFGDMTHRPWYAGKFAEIGEVEAYWRESYDVLRSRTAVFTDTFYRSDVPDEILEAVSANLTILKSPTVMRQPDGKLWAWEGSFDTEGSCYGTCTHVWNYAQGLPHLFSDLERGMRESELAEGLDETGHQAFRLPLPIVPAVHDYYAAADGQLGGIMKVYREWRIAGDLEWLRSRWEPLKKSLHYCMDTWDPDRLGVLVEPHHNTYDIEFWGPDPMCSSIYIGALKAASLMSVALGEDGSVYADLYAKGKAYMECELFNGEYYEQRTTWEGLRAELPTLGMDAGNVQYSEEAYEIFKREGPKYQYGRGCLADGLLGAWLAAVCGLGDILDPAQVKSHLLSVYKYNFKADLSGHANPQRPGFALGREGGLLLCTWPRGGEPLLPLQYSHETWTGIEYQVASHLMLAGHRDEALEIVRACRSRYDGRVRNPFAEYECGLWYGRAMASYALIGAYYGIRYDAVERKLHMRHDAPDNFRCFIATATGFGIVGRKEGVPFIEAAEGVIDAAFMERS</sequence>
<dbReference type="Gene3D" id="1.50.10.10">
    <property type="match status" value="1"/>
</dbReference>
<evidence type="ECO:0000259" key="1">
    <source>
        <dbReference type="Pfam" id="PF04685"/>
    </source>
</evidence>
<dbReference type="AlphaFoldDB" id="A0A916ZC49"/>
<dbReference type="GO" id="GO:0004553">
    <property type="term" value="F:hydrolase activity, hydrolyzing O-glycosyl compounds"/>
    <property type="evidence" value="ECO:0007669"/>
    <property type="project" value="InterPro"/>
</dbReference>
<evidence type="ECO:0000259" key="2">
    <source>
        <dbReference type="Pfam" id="PF12215"/>
    </source>
</evidence>
<evidence type="ECO:0000313" key="4">
    <source>
        <dbReference type="Proteomes" id="UP000612456"/>
    </source>
</evidence>
<protein>
    <submittedName>
        <fullName evidence="3">Uncharacterized protein</fullName>
    </submittedName>
</protein>
<dbReference type="Proteomes" id="UP000612456">
    <property type="component" value="Unassembled WGS sequence"/>
</dbReference>
<dbReference type="RefSeq" id="WP_188995910.1">
    <property type="nucleotide sequence ID" value="NZ_BMHP01000003.1"/>
</dbReference>